<name>A0A101LZF5_PICGL</name>
<organism evidence="1">
    <name type="scientific">Picea glauca</name>
    <name type="common">White spruce</name>
    <name type="synonym">Pinus glauca</name>
    <dbReference type="NCBI Taxonomy" id="3330"/>
    <lineage>
        <taxon>Eukaryota</taxon>
        <taxon>Viridiplantae</taxon>
        <taxon>Streptophyta</taxon>
        <taxon>Embryophyta</taxon>
        <taxon>Tracheophyta</taxon>
        <taxon>Spermatophyta</taxon>
        <taxon>Pinopsida</taxon>
        <taxon>Pinidae</taxon>
        <taxon>Conifers I</taxon>
        <taxon>Pinales</taxon>
        <taxon>Pinaceae</taxon>
        <taxon>Picea</taxon>
    </lineage>
</organism>
<dbReference type="AlphaFoldDB" id="A0A101LZF5"/>
<sequence length="51" mass="5929">MNLRVGLDLELRVIPVELDQSNRLEPFPLLVLLQMMDQLNLELALHLHPDL</sequence>
<dbReference type="EMBL" id="LKAM01000006">
    <property type="protein sequence ID" value="KUM48191.1"/>
    <property type="molecule type" value="Genomic_DNA"/>
</dbReference>
<protein>
    <submittedName>
        <fullName evidence="1">Uncharacterized protein</fullName>
    </submittedName>
</protein>
<geneLocation type="mitochondrion" evidence="1"/>
<reference evidence="1" key="1">
    <citation type="journal article" date="2015" name="Genome Biol. Evol.">
        <title>Organellar Genomes of White Spruce (Picea glauca): Assembly and Annotation.</title>
        <authorList>
            <person name="Jackman S.D."/>
            <person name="Warren R.L."/>
            <person name="Gibb E.A."/>
            <person name="Vandervalk B.P."/>
            <person name="Mohamadi H."/>
            <person name="Chu J."/>
            <person name="Raymond A."/>
            <person name="Pleasance S."/>
            <person name="Coope R."/>
            <person name="Wildung M.R."/>
            <person name="Ritland C.E."/>
            <person name="Bousquet J."/>
            <person name="Jones S.J."/>
            <person name="Bohlmann J."/>
            <person name="Birol I."/>
        </authorList>
    </citation>
    <scope>NUCLEOTIDE SEQUENCE [LARGE SCALE GENOMIC DNA]</scope>
    <source>
        <tissue evidence="1">Flushing bud</tissue>
    </source>
</reference>
<accession>A0A101LZF5</accession>
<proteinExistence type="predicted"/>
<gene>
    <name evidence="1" type="ORF">ABT39_MTgene5188</name>
</gene>
<comment type="caution">
    <text evidence="1">The sequence shown here is derived from an EMBL/GenBank/DDBJ whole genome shotgun (WGS) entry which is preliminary data.</text>
</comment>
<evidence type="ECO:0000313" key="1">
    <source>
        <dbReference type="EMBL" id="KUM48191.1"/>
    </source>
</evidence>
<keyword evidence="1" id="KW-0496">Mitochondrion</keyword>